<dbReference type="PROSITE" id="PS00164">
    <property type="entry name" value="ENOLASE"/>
    <property type="match status" value="1"/>
</dbReference>
<dbReference type="eggNOG" id="COG0148">
    <property type="taxonomic scope" value="Bacteria"/>
</dbReference>
<organism evidence="18 19">
    <name type="scientific">Sutterella wadsworthensis 2_1_59BFAA</name>
    <dbReference type="NCBI Taxonomy" id="742823"/>
    <lineage>
        <taxon>Bacteria</taxon>
        <taxon>Pseudomonadati</taxon>
        <taxon>Pseudomonadota</taxon>
        <taxon>Betaproteobacteria</taxon>
        <taxon>Burkholderiales</taxon>
        <taxon>Sutterellaceae</taxon>
        <taxon>Sutterella</taxon>
    </lineage>
</organism>
<dbReference type="SUPFAM" id="SSF51604">
    <property type="entry name" value="Enolase C-terminal domain-like"/>
    <property type="match status" value="1"/>
</dbReference>
<evidence type="ECO:0000313" key="18">
    <source>
        <dbReference type="EMBL" id="EKB30852.1"/>
    </source>
</evidence>
<evidence type="ECO:0000256" key="15">
    <source>
        <dbReference type="PIRSR" id="PIRSR001400-3"/>
    </source>
</evidence>
<dbReference type="GO" id="GO:0006096">
    <property type="term" value="P:glycolytic process"/>
    <property type="evidence" value="ECO:0007669"/>
    <property type="project" value="UniProtKB-UniRule"/>
</dbReference>
<dbReference type="SFLD" id="SFLDF00002">
    <property type="entry name" value="enolase"/>
    <property type="match status" value="1"/>
</dbReference>
<feature type="active site" description="Proton donor" evidence="12 13">
    <location>
        <position position="205"/>
    </location>
</feature>
<dbReference type="Pfam" id="PF00113">
    <property type="entry name" value="Enolase_C"/>
    <property type="match status" value="1"/>
</dbReference>
<evidence type="ECO:0000256" key="5">
    <source>
        <dbReference type="ARBA" id="ARBA00022490"/>
    </source>
</evidence>
<dbReference type="Pfam" id="PF03952">
    <property type="entry name" value="Enolase_N"/>
    <property type="match status" value="1"/>
</dbReference>
<feature type="binding site" evidence="14">
    <location>
        <position position="313"/>
    </location>
    <ligand>
        <name>substrate</name>
    </ligand>
</feature>
<gene>
    <name evidence="12" type="primary">eno</name>
    <name evidence="18" type="ORF">HMPREF9465_01542</name>
</gene>
<dbReference type="RefSeq" id="WP_005435758.1">
    <property type="nucleotide sequence ID" value="NZ_JH815517.1"/>
</dbReference>
<evidence type="ECO:0000256" key="1">
    <source>
        <dbReference type="ARBA" id="ARBA00005031"/>
    </source>
</evidence>
<dbReference type="SFLD" id="SFLDS00001">
    <property type="entry name" value="Enolase"/>
    <property type="match status" value="1"/>
</dbReference>
<feature type="binding site" evidence="12 15">
    <location>
        <position position="313"/>
    </location>
    <ligand>
        <name>Mg(2+)</name>
        <dbReference type="ChEBI" id="CHEBI:18420"/>
    </ligand>
</feature>
<feature type="domain" description="Enolase N-terminal" evidence="17">
    <location>
        <begin position="4"/>
        <end position="134"/>
    </location>
</feature>
<comment type="catalytic activity">
    <reaction evidence="12">
        <text>(2R)-2-phosphoglycerate = phosphoenolpyruvate + H2O</text>
        <dbReference type="Rhea" id="RHEA:10164"/>
        <dbReference type="ChEBI" id="CHEBI:15377"/>
        <dbReference type="ChEBI" id="CHEBI:58289"/>
        <dbReference type="ChEBI" id="CHEBI:58702"/>
        <dbReference type="EC" id="4.2.1.11"/>
    </reaction>
</comment>
<dbReference type="GO" id="GO:0000015">
    <property type="term" value="C:phosphopyruvate hydratase complex"/>
    <property type="evidence" value="ECO:0007669"/>
    <property type="project" value="InterPro"/>
</dbReference>
<dbReference type="SMART" id="SM01193">
    <property type="entry name" value="Enolase_N"/>
    <property type="match status" value="1"/>
</dbReference>
<feature type="binding site" evidence="12">
    <location>
        <position position="163"/>
    </location>
    <ligand>
        <name>(2R)-2-phosphoglycerate</name>
        <dbReference type="ChEBI" id="CHEBI:58289"/>
    </ligand>
</feature>
<keyword evidence="7 12" id="KW-0479">Metal-binding</keyword>
<dbReference type="PIRSF" id="PIRSF001400">
    <property type="entry name" value="Enolase"/>
    <property type="match status" value="1"/>
</dbReference>
<dbReference type="NCBIfam" id="TIGR01060">
    <property type="entry name" value="eno"/>
    <property type="match status" value="1"/>
</dbReference>
<evidence type="ECO:0000313" key="19">
    <source>
        <dbReference type="Proteomes" id="UP000005835"/>
    </source>
</evidence>
<proteinExistence type="inferred from homology"/>
<evidence type="ECO:0000256" key="13">
    <source>
        <dbReference type="PIRSR" id="PIRSR001400-1"/>
    </source>
</evidence>
<evidence type="ECO:0000256" key="14">
    <source>
        <dbReference type="PIRSR" id="PIRSR001400-2"/>
    </source>
</evidence>
<dbReference type="InterPro" id="IPR020809">
    <property type="entry name" value="Enolase_CS"/>
</dbReference>
<keyword evidence="8 12" id="KW-0460">Magnesium</keyword>
<feature type="domain" description="Enolase C-terminal TIM barrel" evidence="16">
    <location>
        <begin position="139"/>
        <end position="426"/>
    </location>
</feature>
<feature type="binding site" evidence="14">
    <location>
        <position position="155"/>
    </location>
    <ligand>
        <name>substrate</name>
    </ligand>
</feature>
<evidence type="ECO:0000256" key="10">
    <source>
        <dbReference type="ARBA" id="ARBA00023239"/>
    </source>
</evidence>
<comment type="similarity">
    <text evidence="2 12">Belongs to the enolase family.</text>
</comment>
<dbReference type="HOGENOM" id="CLU_031223_2_1_4"/>
<dbReference type="FunFam" id="3.30.390.10:FF:000001">
    <property type="entry name" value="Enolase"/>
    <property type="match status" value="1"/>
</dbReference>
<evidence type="ECO:0000256" key="4">
    <source>
        <dbReference type="ARBA" id="ARBA00017068"/>
    </source>
</evidence>
<protein>
    <recommendedName>
        <fullName evidence="4 12">Enolase</fullName>
        <ecNumber evidence="3 12">4.2.1.11</ecNumber>
    </recommendedName>
    <alternativeName>
        <fullName evidence="12">2-phospho-D-glycerate hydro-lyase</fullName>
    </alternativeName>
    <alternativeName>
        <fullName evidence="12">2-phosphoglycerate dehydratase</fullName>
    </alternativeName>
</protein>
<evidence type="ECO:0000256" key="2">
    <source>
        <dbReference type="ARBA" id="ARBA00009604"/>
    </source>
</evidence>
<dbReference type="InterPro" id="IPR029017">
    <property type="entry name" value="Enolase-like_N"/>
</dbReference>
<feature type="binding site" evidence="12">
    <location>
        <position position="389"/>
    </location>
    <ligand>
        <name>(2R)-2-phosphoglycerate</name>
        <dbReference type="ChEBI" id="CHEBI:58289"/>
    </ligand>
</feature>
<evidence type="ECO:0000259" key="17">
    <source>
        <dbReference type="SMART" id="SM01193"/>
    </source>
</evidence>
<sequence>MSAIIDVIGREVLDSRGNPTVEAEVWLESGAMGRAAVPSGASTGVREALELRDKDPKRYCGKGVLTAVANVSGEIADALMGLEASDQAYIDRTMIALDGTENKGRLGANAILAVSMAVARAAAEEAGMPLYRYFGGMGALQMPVPMMNVINGGAHANNNLDLQEFMIIPVGAPSFREALRYGAETFHALKKIINARGMSTAVGDEGGFAPKCESHEEAIELILEAIKAAGFEAGKDIMIGLDCASSEFFEDGKYVMKKSSGKALTAEEWIAVLEDWVNKYPIISIEDGMAEGDWEGWAKLTAALGKRVQLVGDDLFVTNPAILKEGIEKGVANSILIKVNQIGTLTETFEAIEMAKRAGYTAVVSHRSGETEDSTIADIAVGLNAGQIKTGSMSRSDRMAKYNQLLRIEEHLAEVAQYPGRDAFYCLRK</sequence>
<dbReference type="OrthoDB" id="9804716at2"/>
<feature type="binding site" evidence="12">
    <location>
        <position position="368"/>
    </location>
    <ligand>
        <name>(2R)-2-phosphoglycerate</name>
        <dbReference type="ChEBI" id="CHEBI:58289"/>
    </ligand>
</feature>
<dbReference type="SFLD" id="SFLDG00178">
    <property type="entry name" value="enolase"/>
    <property type="match status" value="1"/>
</dbReference>
<dbReference type="UniPathway" id="UPA00109">
    <property type="reaction ID" value="UER00187"/>
</dbReference>
<keyword evidence="6 12" id="KW-0964">Secreted</keyword>
<dbReference type="InterPro" id="IPR036849">
    <property type="entry name" value="Enolase-like_C_sf"/>
</dbReference>
<dbReference type="GO" id="GO:0000287">
    <property type="term" value="F:magnesium ion binding"/>
    <property type="evidence" value="ECO:0007669"/>
    <property type="project" value="UniProtKB-UniRule"/>
</dbReference>
<dbReference type="GO" id="GO:0009986">
    <property type="term" value="C:cell surface"/>
    <property type="evidence" value="ECO:0007669"/>
    <property type="project" value="UniProtKB-SubCell"/>
</dbReference>
<keyword evidence="10 12" id="KW-0456">Lyase</keyword>
<reference evidence="18 19" key="1">
    <citation type="submission" date="2012-05" db="EMBL/GenBank/DDBJ databases">
        <title>The Genome Sequence of Sutterella wadsworthensis 2_1_59BFAA.</title>
        <authorList>
            <consortium name="The Broad Institute Genome Sequencing Platform"/>
            <person name="Earl A."/>
            <person name="Ward D."/>
            <person name="Feldgarden M."/>
            <person name="Gevers D."/>
            <person name="Daigneault M."/>
            <person name="Strauss J."/>
            <person name="Allen-Vercoe E."/>
            <person name="Walker B."/>
            <person name="Young S.K."/>
            <person name="Zeng Q."/>
            <person name="Gargeya S."/>
            <person name="Fitzgerald M."/>
            <person name="Haas B."/>
            <person name="Abouelleil A."/>
            <person name="Alvarado L."/>
            <person name="Arachchi H.M."/>
            <person name="Berlin A.M."/>
            <person name="Chapman S.B."/>
            <person name="Goldberg J."/>
            <person name="Griggs A."/>
            <person name="Gujja S."/>
            <person name="Hansen M."/>
            <person name="Howarth C."/>
            <person name="Imamovic A."/>
            <person name="Larimer J."/>
            <person name="McCowen C."/>
            <person name="Montmayeur A."/>
            <person name="Murphy C."/>
            <person name="Neiman D."/>
            <person name="Pearson M."/>
            <person name="Priest M."/>
            <person name="Roberts A."/>
            <person name="Saif S."/>
            <person name="Shea T."/>
            <person name="Sisk P."/>
            <person name="Sykes S."/>
            <person name="Wortman J."/>
            <person name="Nusbaum C."/>
            <person name="Birren B."/>
        </authorList>
    </citation>
    <scope>NUCLEOTIDE SEQUENCE [LARGE SCALE GENOMIC DNA]</scope>
    <source>
        <strain evidence="18 19">2_1_59BFAA</strain>
    </source>
</reference>
<feature type="binding site" evidence="12">
    <location>
        <position position="367"/>
    </location>
    <ligand>
        <name>(2R)-2-phosphoglycerate</name>
        <dbReference type="ChEBI" id="CHEBI:58289"/>
    </ligand>
</feature>
<keyword evidence="5 12" id="KW-0963">Cytoplasm</keyword>
<dbReference type="STRING" id="742823.HMPREF9465_01542"/>
<evidence type="ECO:0000256" key="3">
    <source>
        <dbReference type="ARBA" id="ARBA00012058"/>
    </source>
</evidence>
<evidence type="ECO:0000256" key="9">
    <source>
        <dbReference type="ARBA" id="ARBA00023152"/>
    </source>
</evidence>
<dbReference type="PANTHER" id="PTHR11902">
    <property type="entry name" value="ENOLASE"/>
    <property type="match status" value="1"/>
</dbReference>
<evidence type="ECO:0000256" key="6">
    <source>
        <dbReference type="ARBA" id="ARBA00022525"/>
    </source>
</evidence>
<dbReference type="CDD" id="cd03313">
    <property type="entry name" value="enolase"/>
    <property type="match status" value="1"/>
</dbReference>
<dbReference type="SUPFAM" id="SSF54826">
    <property type="entry name" value="Enolase N-terminal domain-like"/>
    <property type="match status" value="1"/>
</dbReference>
<dbReference type="Gene3D" id="3.20.20.120">
    <property type="entry name" value="Enolase-like C-terminal domain"/>
    <property type="match status" value="1"/>
</dbReference>
<dbReference type="GO" id="GO:0004634">
    <property type="term" value="F:phosphopyruvate hydratase activity"/>
    <property type="evidence" value="ECO:0007669"/>
    <property type="project" value="UniProtKB-UniRule"/>
</dbReference>
<feature type="binding site" evidence="14">
    <location>
        <position position="164"/>
    </location>
    <ligand>
        <name>substrate</name>
    </ligand>
</feature>
<evidence type="ECO:0000259" key="16">
    <source>
        <dbReference type="SMART" id="SM01192"/>
    </source>
</evidence>
<evidence type="ECO:0000256" key="11">
    <source>
        <dbReference type="ARBA" id="ARBA00045763"/>
    </source>
</evidence>
<dbReference type="PRINTS" id="PR00148">
    <property type="entry name" value="ENOLASE"/>
</dbReference>
<feature type="active site" description="Proton acceptor" evidence="12 13">
    <location>
        <position position="338"/>
    </location>
</feature>
<feature type="binding site" evidence="12 15">
    <location>
        <position position="286"/>
    </location>
    <ligand>
        <name>Mg(2+)</name>
        <dbReference type="ChEBI" id="CHEBI:18420"/>
    </ligand>
</feature>
<dbReference type="PANTHER" id="PTHR11902:SF1">
    <property type="entry name" value="ENOLASE"/>
    <property type="match status" value="1"/>
</dbReference>
<dbReference type="Gene3D" id="3.30.390.10">
    <property type="entry name" value="Enolase-like, N-terminal domain"/>
    <property type="match status" value="1"/>
</dbReference>
<dbReference type="PATRIC" id="fig|742823.3.peg.1533"/>
<dbReference type="Proteomes" id="UP000005835">
    <property type="component" value="Unassembled WGS sequence"/>
</dbReference>
<feature type="binding site" evidence="12">
    <location>
        <position position="338"/>
    </location>
    <ligand>
        <name>(2R)-2-phosphoglycerate</name>
        <dbReference type="ChEBI" id="CHEBI:58289"/>
    </ligand>
</feature>
<feature type="binding site" evidence="12 15">
    <location>
        <position position="242"/>
    </location>
    <ligand>
        <name>Mg(2+)</name>
        <dbReference type="ChEBI" id="CHEBI:18420"/>
    </ligand>
</feature>
<dbReference type="AlphaFoldDB" id="K1JT11"/>
<comment type="function">
    <text evidence="11 12">Catalyzes the reversible conversion of 2-phosphoglycerate (2-PG) into phosphoenolpyruvate (PEP). It is essential for the degradation of carbohydrates via glycolysis.</text>
</comment>
<feature type="binding site" evidence="14">
    <location>
        <position position="389"/>
    </location>
    <ligand>
        <name>substrate</name>
    </ligand>
</feature>
<dbReference type="SMART" id="SM01192">
    <property type="entry name" value="Enolase_C"/>
    <property type="match status" value="1"/>
</dbReference>
<dbReference type="InterPro" id="IPR020811">
    <property type="entry name" value="Enolase_N"/>
</dbReference>
<evidence type="ECO:0000256" key="7">
    <source>
        <dbReference type="ARBA" id="ARBA00022723"/>
    </source>
</evidence>
<dbReference type="InterPro" id="IPR020810">
    <property type="entry name" value="Enolase_C"/>
</dbReference>
<dbReference type="HAMAP" id="MF_00318">
    <property type="entry name" value="Enolase"/>
    <property type="match status" value="1"/>
</dbReference>
<keyword evidence="19" id="KW-1185">Reference proteome</keyword>
<dbReference type="FunFam" id="3.20.20.120:FF:000001">
    <property type="entry name" value="Enolase"/>
    <property type="match status" value="1"/>
</dbReference>
<comment type="cofactor">
    <cofactor evidence="12">
        <name>Mg(2+)</name>
        <dbReference type="ChEBI" id="CHEBI:18420"/>
    </cofactor>
    <text evidence="12">Binds a second Mg(2+) ion via substrate during catalysis.</text>
</comment>
<evidence type="ECO:0000256" key="8">
    <source>
        <dbReference type="ARBA" id="ARBA00022842"/>
    </source>
</evidence>
<comment type="caution">
    <text evidence="18">The sequence shown here is derived from an EMBL/GenBank/DDBJ whole genome shotgun (WGS) entry which is preliminary data.</text>
</comment>
<keyword evidence="9 12" id="KW-0324">Glycolysis</keyword>
<comment type="pathway">
    <text evidence="1 12">Carbohydrate degradation; glycolysis; pyruvate from D-glyceraldehyde 3-phosphate: step 4/5.</text>
</comment>
<dbReference type="EMBL" id="ADMG01000035">
    <property type="protein sequence ID" value="EKB30852.1"/>
    <property type="molecule type" value="Genomic_DNA"/>
</dbReference>
<accession>K1JT11</accession>
<feature type="binding site" evidence="14">
    <location>
        <begin position="365"/>
        <end position="368"/>
    </location>
    <ligand>
        <name>substrate</name>
    </ligand>
</feature>
<dbReference type="GO" id="GO:0005576">
    <property type="term" value="C:extracellular region"/>
    <property type="evidence" value="ECO:0007669"/>
    <property type="project" value="UniProtKB-SubCell"/>
</dbReference>
<name>K1JT11_9BURK</name>
<comment type="subcellular location">
    <subcellularLocation>
        <location evidence="12">Cytoplasm</location>
    </subcellularLocation>
    <subcellularLocation>
        <location evidence="12">Secreted</location>
    </subcellularLocation>
    <subcellularLocation>
        <location evidence="12">Cell surface</location>
    </subcellularLocation>
    <text evidence="12">Fractions of enolase are present in both the cytoplasm and on the cell surface.</text>
</comment>
<feature type="binding site" evidence="14">
    <location>
        <position position="286"/>
    </location>
    <ligand>
        <name>substrate</name>
    </ligand>
</feature>
<comment type="cofactor">
    <cofactor evidence="15">
        <name>Mg(2+)</name>
        <dbReference type="ChEBI" id="CHEBI:18420"/>
    </cofactor>
    <text evidence="15">Mg(2+) is required for catalysis and for stabilizing the dimer.</text>
</comment>
<dbReference type="InterPro" id="IPR000941">
    <property type="entry name" value="Enolase"/>
</dbReference>
<evidence type="ECO:0000256" key="12">
    <source>
        <dbReference type="HAMAP-Rule" id="MF_00318"/>
    </source>
</evidence>
<dbReference type="EC" id="4.2.1.11" evidence="3 12"/>